<reference evidence="2" key="2">
    <citation type="submission" date="2015-06" db="UniProtKB">
        <authorList>
            <consortium name="EnsemblPlants"/>
        </authorList>
    </citation>
    <scope>IDENTIFICATION</scope>
    <source>
        <strain evidence="2">DM1-3 516 R44</strain>
    </source>
</reference>
<evidence type="ECO:0000313" key="2">
    <source>
        <dbReference type="EnsemblPlants" id="PGSC0003DMT400086103"/>
    </source>
</evidence>
<sequence>MAKQSSKKSKAKKKAHTSSKAKVAKTPKKGVERLPLPYPDLHYQLDCGMFVAAFAEFLSDEINIPYDGFRGEYLRKRYATLLWKYGLDKAKAGYVSDNDDPPRLKSHLTIATENELVNVG</sequence>
<keyword evidence="3" id="KW-1185">Reference proteome</keyword>
<dbReference type="HOGENOM" id="CLU_182574_0_0_1"/>
<name>M1DB00_SOLTU</name>
<evidence type="ECO:0000256" key="1">
    <source>
        <dbReference type="SAM" id="MobiDB-lite"/>
    </source>
</evidence>
<feature type="region of interest" description="Disordered" evidence="1">
    <location>
        <begin position="1"/>
        <end position="33"/>
    </location>
</feature>
<reference evidence="3" key="1">
    <citation type="journal article" date="2011" name="Nature">
        <title>Genome sequence and analysis of the tuber crop potato.</title>
        <authorList>
            <consortium name="The Potato Genome Sequencing Consortium"/>
        </authorList>
    </citation>
    <scope>NUCLEOTIDE SEQUENCE [LARGE SCALE GENOMIC DNA]</scope>
    <source>
        <strain evidence="3">cv. DM1-3 516 R44</strain>
    </source>
</reference>
<dbReference type="InterPro" id="IPR038765">
    <property type="entry name" value="Papain-like_cys_pep_sf"/>
</dbReference>
<evidence type="ECO:0000313" key="3">
    <source>
        <dbReference type="Proteomes" id="UP000011115"/>
    </source>
</evidence>
<dbReference type="PANTHER" id="PTHR33022">
    <property type="entry name" value="DUF1985 DOMAIN-CONTAINING PROTEIN"/>
    <property type="match status" value="1"/>
</dbReference>
<accession>M1DB00</accession>
<protein>
    <submittedName>
        <fullName evidence="2">Ulp1 protease family, C-terminal catalytic domain containing protein</fullName>
    </submittedName>
</protein>
<dbReference type="PANTHER" id="PTHR33022:SF13">
    <property type="entry name" value="UBIQUITIN-LIKE PROTEASE FAMILY PROFILE DOMAIN-CONTAINING PROTEIN"/>
    <property type="match status" value="1"/>
</dbReference>
<dbReference type="Proteomes" id="UP000011115">
    <property type="component" value="Unassembled WGS sequence"/>
</dbReference>
<dbReference type="Gene3D" id="3.40.395.10">
    <property type="entry name" value="Adenoviral Proteinase, Chain A"/>
    <property type="match status" value="1"/>
</dbReference>
<dbReference type="EnsemblPlants" id="PGSC0003DMT400086103">
    <property type="protein sequence ID" value="PGSC0003DMT400086103"/>
    <property type="gene ID" value="PGSC0003DMG400035674"/>
</dbReference>
<proteinExistence type="predicted"/>
<dbReference type="InParanoid" id="M1DB00"/>
<dbReference type="SUPFAM" id="SSF54001">
    <property type="entry name" value="Cysteine proteinases"/>
    <property type="match status" value="1"/>
</dbReference>
<dbReference type="PaxDb" id="4113-PGSC0003DMT400086103"/>
<dbReference type="Gramene" id="PGSC0003DMT400086103">
    <property type="protein sequence ID" value="PGSC0003DMT400086103"/>
    <property type="gene ID" value="PGSC0003DMG400035674"/>
</dbReference>
<feature type="compositionally biased region" description="Basic residues" evidence="1">
    <location>
        <begin position="1"/>
        <end position="28"/>
    </location>
</feature>
<organism evidence="2 3">
    <name type="scientific">Solanum tuberosum</name>
    <name type="common">Potato</name>
    <dbReference type="NCBI Taxonomy" id="4113"/>
    <lineage>
        <taxon>Eukaryota</taxon>
        <taxon>Viridiplantae</taxon>
        <taxon>Streptophyta</taxon>
        <taxon>Embryophyta</taxon>
        <taxon>Tracheophyta</taxon>
        <taxon>Spermatophyta</taxon>
        <taxon>Magnoliopsida</taxon>
        <taxon>eudicotyledons</taxon>
        <taxon>Gunneridae</taxon>
        <taxon>Pentapetalae</taxon>
        <taxon>asterids</taxon>
        <taxon>lamiids</taxon>
        <taxon>Solanales</taxon>
        <taxon>Solanaceae</taxon>
        <taxon>Solanoideae</taxon>
        <taxon>Solaneae</taxon>
        <taxon>Solanum</taxon>
    </lineage>
</organism>
<dbReference type="AlphaFoldDB" id="M1DB00"/>
<dbReference type="OMA" id="HYQLDCG"/>